<sequence length="895" mass="96876">MSHPEPYISDVIECTRLAGTQDGALLDSLRALSCLYPSLSTDLQSKVWRFLIDNNVVHPGLSFPAHQSLAKVVFSCWPADVLGPHPLYIPTFEEASETNVWKFLMTKGSLLDDAAALGNVFKRVIQSRDVGGAWQLLHKLSRKDPESFWGTLLTEELSLPWHQTPHRMLQLPYNAGTDPDTCQWMPGGRLNIAQCALSGCRRAAARRSLAGNPSESVHRPLQNKGDALSDSFSPAIVYAEEGFPELLKTLSLGELREMSAHVACCLSCIIEPGDAVAIVMPMTMQAVIIYFGIVLAGCVVVSIADSFSASEISARLVISGAKLVMTQDVVVRGGKYLPMYSKVLEGAKAPPTIVVPSFSSSSSPEVDSNLYTRAIISRASSNGSDASTSASGSCLRVKAEVQLRRPCDMHYTTFMSLAPWKPHDGSQKGVPSWWQSTPPSPTTSCRTNCYNIINTSVVGTASSSSQNENNGEARGGDAGNATSTGRQSGSSCGLHKSRHEDLPWIVDSSADSNILFSSGTTGEPKAICWSHITPLRAWIDGWAHQDIQIGDVVCWPTSLGWMMGPWLLYATFLNGGTLALYHGAPLGPDFCRFVGAAGVNVLGLVPSIVKAWRASGCLEGIQWPHLKCISSTGEASAPEDYHWLMSKIRYKPIIEYCGGTEIGGGFLSCTMFQPQNPSCFSTPTLGTQLGLMLPDGTVSYHHQGSGQAPTQRAVTGELVLVPPLLGSSQRLLNRNHAEVYFKGMPVDSTYRTALRRHGDEMERLPNGYYRALGRCDDTMNLGGIKVSSVEIERAVLEGLPDVVADVAAVGVPTLGGGPEQLVLFIVQHGHGGNIEVLLETCQREVRKLLNPLFKVSRVILKSQLPRTASNKVIRRELRLELLNMKSPTTSTSSKL</sequence>
<reference evidence="7 8" key="1">
    <citation type="submission" date="2017-08" db="EMBL/GenBank/DDBJ databases">
        <title>Acidophilic green algal genome provides insights into adaptation to an acidic environment.</title>
        <authorList>
            <person name="Hirooka S."/>
            <person name="Hirose Y."/>
            <person name="Kanesaki Y."/>
            <person name="Higuchi S."/>
            <person name="Fujiwara T."/>
            <person name="Onuma R."/>
            <person name="Era A."/>
            <person name="Ohbayashi R."/>
            <person name="Uzuka A."/>
            <person name="Nozaki H."/>
            <person name="Yoshikawa H."/>
            <person name="Miyagishima S.Y."/>
        </authorList>
    </citation>
    <scope>NUCLEOTIDE SEQUENCE [LARGE SCALE GENOMIC DNA]</scope>
    <source>
        <strain evidence="7 8">NIES-2499</strain>
    </source>
</reference>
<feature type="transmembrane region" description="Helical" evidence="3">
    <location>
        <begin position="287"/>
        <end position="304"/>
    </location>
</feature>
<dbReference type="PANTHER" id="PTHR44378:SF2">
    <property type="entry name" value="ACYL-ACTIVATING ENZYME 17, PEROXISOMAL-RELATED"/>
    <property type="match status" value="1"/>
</dbReference>
<keyword evidence="3" id="KW-0472">Membrane</keyword>
<dbReference type="STRING" id="1157962.A0A250XKQ2"/>
<organism evidence="7 8">
    <name type="scientific">Chlamydomonas eustigma</name>
    <dbReference type="NCBI Taxonomy" id="1157962"/>
    <lineage>
        <taxon>Eukaryota</taxon>
        <taxon>Viridiplantae</taxon>
        <taxon>Chlorophyta</taxon>
        <taxon>core chlorophytes</taxon>
        <taxon>Chlorophyceae</taxon>
        <taxon>CS clade</taxon>
        <taxon>Chlamydomonadales</taxon>
        <taxon>Chlamydomonadaceae</taxon>
        <taxon>Chlamydomonas</taxon>
    </lineage>
</organism>
<dbReference type="InterPro" id="IPR045851">
    <property type="entry name" value="AMP-bd_C_sf"/>
</dbReference>
<dbReference type="Proteomes" id="UP000232323">
    <property type="component" value="Unassembled WGS sequence"/>
</dbReference>
<feature type="domain" description="AMP-dependent synthetase/ligase" evidence="4">
    <location>
        <begin position="512"/>
        <end position="688"/>
    </location>
</feature>
<evidence type="ECO:0008006" key="9">
    <source>
        <dbReference type="Google" id="ProtNLM"/>
    </source>
</evidence>
<dbReference type="AlphaFoldDB" id="A0A250XKQ2"/>
<dbReference type="Pfam" id="PF00501">
    <property type="entry name" value="AMP-binding"/>
    <property type="match status" value="2"/>
</dbReference>
<keyword evidence="3" id="KW-0812">Transmembrane</keyword>
<evidence type="ECO:0000259" key="6">
    <source>
        <dbReference type="Pfam" id="PF16177"/>
    </source>
</evidence>
<proteinExistence type="inferred from homology"/>
<dbReference type="InterPro" id="IPR020845">
    <property type="entry name" value="AMP-binding_CS"/>
</dbReference>
<dbReference type="InterPro" id="IPR025110">
    <property type="entry name" value="AMP-bd_C"/>
</dbReference>
<feature type="domain" description="AMP-binding enzyme C-terminal" evidence="5">
    <location>
        <begin position="795"/>
        <end position="871"/>
    </location>
</feature>
<evidence type="ECO:0000313" key="7">
    <source>
        <dbReference type="EMBL" id="GAX83596.1"/>
    </source>
</evidence>
<dbReference type="OrthoDB" id="10253115at2759"/>
<evidence type="ECO:0000256" key="1">
    <source>
        <dbReference type="ARBA" id="ARBA00006432"/>
    </source>
</evidence>
<dbReference type="EMBL" id="BEGY01000102">
    <property type="protein sequence ID" value="GAX83596.1"/>
    <property type="molecule type" value="Genomic_DNA"/>
</dbReference>
<protein>
    <recommendedName>
        <fullName evidence="9">AMP-dependent synthetase/ligase domain-containing protein</fullName>
    </recommendedName>
</protein>
<evidence type="ECO:0000256" key="2">
    <source>
        <dbReference type="SAM" id="MobiDB-lite"/>
    </source>
</evidence>
<dbReference type="InterPro" id="IPR042099">
    <property type="entry name" value="ANL_N_sf"/>
</dbReference>
<dbReference type="PANTHER" id="PTHR44378">
    <property type="entry name" value="ACYL-ACTIVATING ENZYME 17, PEROXISOMAL-RELATED"/>
    <property type="match status" value="1"/>
</dbReference>
<evidence type="ECO:0000256" key="3">
    <source>
        <dbReference type="SAM" id="Phobius"/>
    </source>
</evidence>
<evidence type="ECO:0000259" key="5">
    <source>
        <dbReference type="Pfam" id="PF13193"/>
    </source>
</evidence>
<keyword evidence="8" id="KW-1185">Reference proteome</keyword>
<dbReference type="SUPFAM" id="SSF56801">
    <property type="entry name" value="Acetyl-CoA synthetase-like"/>
    <property type="match status" value="1"/>
</dbReference>
<dbReference type="PROSITE" id="PS00455">
    <property type="entry name" value="AMP_BINDING"/>
    <property type="match status" value="1"/>
</dbReference>
<feature type="domain" description="AMP-dependent synthetase/ligase" evidence="4">
    <location>
        <begin position="247"/>
        <end position="345"/>
    </location>
</feature>
<dbReference type="Pfam" id="PF16177">
    <property type="entry name" value="ACAS_N"/>
    <property type="match status" value="1"/>
</dbReference>
<dbReference type="Gene3D" id="3.40.50.12780">
    <property type="entry name" value="N-terminal domain of ligase-like"/>
    <property type="match status" value="2"/>
</dbReference>
<dbReference type="InterPro" id="IPR032387">
    <property type="entry name" value="ACAS_N"/>
</dbReference>
<comment type="similarity">
    <text evidence="1">Belongs to the ATP-dependent AMP-binding enzyme family.</text>
</comment>
<evidence type="ECO:0000313" key="8">
    <source>
        <dbReference type="Proteomes" id="UP000232323"/>
    </source>
</evidence>
<dbReference type="InterPro" id="IPR000873">
    <property type="entry name" value="AMP-dep_synth/lig_dom"/>
</dbReference>
<dbReference type="Pfam" id="PF13193">
    <property type="entry name" value="AMP-binding_C"/>
    <property type="match status" value="1"/>
</dbReference>
<name>A0A250XKQ2_9CHLO</name>
<dbReference type="Gene3D" id="3.30.300.30">
    <property type="match status" value="1"/>
</dbReference>
<evidence type="ECO:0000259" key="4">
    <source>
        <dbReference type="Pfam" id="PF00501"/>
    </source>
</evidence>
<keyword evidence="3" id="KW-1133">Transmembrane helix</keyword>
<feature type="region of interest" description="Disordered" evidence="2">
    <location>
        <begin position="460"/>
        <end position="496"/>
    </location>
</feature>
<feature type="compositionally biased region" description="Polar residues" evidence="2">
    <location>
        <begin position="460"/>
        <end position="470"/>
    </location>
</feature>
<feature type="compositionally biased region" description="Polar residues" evidence="2">
    <location>
        <begin position="480"/>
        <end position="491"/>
    </location>
</feature>
<comment type="caution">
    <text evidence="7">The sequence shown here is derived from an EMBL/GenBank/DDBJ whole genome shotgun (WGS) entry which is preliminary data.</text>
</comment>
<gene>
    <name evidence="7" type="ORF">CEUSTIGMA_g11021.t1</name>
</gene>
<accession>A0A250XKQ2</accession>
<feature type="domain" description="Acetyl-coenzyme A synthetase N-terminal" evidence="6">
    <location>
        <begin position="137"/>
        <end position="194"/>
    </location>
</feature>